<feature type="region of interest" description="Disordered" evidence="1">
    <location>
        <begin position="84"/>
        <end position="117"/>
    </location>
</feature>
<dbReference type="Proteomes" id="UP000784294">
    <property type="component" value="Unassembled WGS sequence"/>
</dbReference>
<accession>A0A3S5CVB8</accession>
<protein>
    <submittedName>
        <fullName evidence="2">Uncharacterized protein</fullName>
    </submittedName>
</protein>
<evidence type="ECO:0000313" key="2">
    <source>
        <dbReference type="EMBL" id="VEL42013.1"/>
    </source>
</evidence>
<evidence type="ECO:0000313" key="3">
    <source>
        <dbReference type="Proteomes" id="UP000784294"/>
    </source>
</evidence>
<organism evidence="2 3">
    <name type="scientific">Protopolystoma xenopodis</name>
    <dbReference type="NCBI Taxonomy" id="117903"/>
    <lineage>
        <taxon>Eukaryota</taxon>
        <taxon>Metazoa</taxon>
        <taxon>Spiralia</taxon>
        <taxon>Lophotrochozoa</taxon>
        <taxon>Platyhelminthes</taxon>
        <taxon>Monogenea</taxon>
        <taxon>Polyopisthocotylea</taxon>
        <taxon>Polystomatidea</taxon>
        <taxon>Polystomatidae</taxon>
        <taxon>Protopolystoma</taxon>
    </lineage>
</organism>
<keyword evidence="3" id="KW-1185">Reference proteome</keyword>
<name>A0A3S5CVB8_9PLAT</name>
<gene>
    <name evidence="2" type="ORF">PXEA_LOCUS35453</name>
</gene>
<sequence>MSGWLDGWMWGWQQGLVRRPTSREGAGADLCANGLQVDGCVEGVSVAQLASSHTRRQAYNDELHARRDERTRCPACALLLRPSAGSSSLSQRSTPFLMGPSPPSPWTGLKSPRQWIT</sequence>
<proteinExistence type="predicted"/>
<dbReference type="EMBL" id="CAAALY010272107">
    <property type="protein sequence ID" value="VEL42013.1"/>
    <property type="molecule type" value="Genomic_DNA"/>
</dbReference>
<evidence type="ECO:0000256" key="1">
    <source>
        <dbReference type="SAM" id="MobiDB-lite"/>
    </source>
</evidence>
<reference evidence="2" key="1">
    <citation type="submission" date="2018-11" db="EMBL/GenBank/DDBJ databases">
        <authorList>
            <consortium name="Pathogen Informatics"/>
        </authorList>
    </citation>
    <scope>NUCLEOTIDE SEQUENCE</scope>
</reference>
<feature type="compositionally biased region" description="Polar residues" evidence="1">
    <location>
        <begin position="84"/>
        <end position="94"/>
    </location>
</feature>
<comment type="caution">
    <text evidence="2">The sequence shown here is derived from an EMBL/GenBank/DDBJ whole genome shotgun (WGS) entry which is preliminary data.</text>
</comment>
<dbReference type="AlphaFoldDB" id="A0A3S5CVB8"/>